<evidence type="ECO:0000313" key="3">
    <source>
        <dbReference type="EMBL" id="MCV9887200.1"/>
    </source>
</evidence>
<dbReference type="PROSITE" id="PS50975">
    <property type="entry name" value="ATP_GRASP"/>
    <property type="match status" value="1"/>
</dbReference>
<comment type="caution">
    <text evidence="3">The sequence shown here is derived from an EMBL/GenBank/DDBJ whole genome shotgun (WGS) entry which is preliminary data.</text>
</comment>
<name>A0ABT3DJH2_9BACI</name>
<dbReference type="EMBL" id="JAOYEY010000044">
    <property type="protein sequence ID" value="MCV9887200.1"/>
    <property type="molecule type" value="Genomic_DNA"/>
</dbReference>
<evidence type="ECO:0000313" key="4">
    <source>
        <dbReference type="Proteomes" id="UP001526147"/>
    </source>
</evidence>
<dbReference type="PANTHER" id="PTHR21621">
    <property type="entry name" value="RIBOSOMAL PROTEIN S6 MODIFICATION PROTEIN"/>
    <property type="match status" value="1"/>
</dbReference>
<feature type="domain" description="ATP-grasp" evidence="2">
    <location>
        <begin position="209"/>
        <end position="449"/>
    </location>
</feature>
<proteinExistence type="predicted"/>
<keyword evidence="1" id="KW-0067">ATP-binding</keyword>
<dbReference type="Pfam" id="PF14398">
    <property type="entry name" value="ATPgrasp_YheCD"/>
    <property type="match status" value="1"/>
</dbReference>
<dbReference type="InterPro" id="IPR011761">
    <property type="entry name" value="ATP-grasp"/>
</dbReference>
<dbReference type="SUPFAM" id="SSF56059">
    <property type="entry name" value="Glutathione synthetase ATP-binding domain-like"/>
    <property type="match status" value="1"/>
</dbReference>
<keyword evidence="1" id="KW-0547">Nucleotide-binding</keyword>
<accession>A0ABT3DJH2</accession>
<evidence type="ECO:0000256" key="1">
    <source>
        <dbReference type="PROSITE-ProRule" id="PRU00409"/>
    </source>
</evidence>
<dbReference type="InterPro" id="IPR026838">
    <property type="entry name" value="YheC/D"/>
</dbReference>
<sequence length="451" mass="52379">MIRKTIEITENVTSKLDICEISVGLREHLGLSKNIHSLKISCGMHTVFCPIVFIDEEDLSLSLPAHIFDELHLPHQTLSLQGQLVNPRNLKLGPIIGLLTEIKEKDHHVHFGSIHEFCKELAAYCYTNGCLFYIFSFSSYKKEMMQGYCFLQDKWIKTTVPYPDVVHNRIHSRTLEKSKMFLDLTSDLIENKIPYFNDRFLNKWEVHQILSANEHLLPYLPESQLLESKNMLKSMLTEKKDLFIKPINGSQGKRIFRVKQIEENQYYLDYTTFSGDINKEYQSFEELFKTLYPRLKKEGFLLQETIPLKSYKNRTLDFRFLCHKKDRHQWKVTSAVARVSAEQQFVANLARGGEIYKTKEILQELFGEKEAGHLRKLLAELSIEIVEVICIQAGGEFGEFGIDLSLDEDGHPWIIEVNTKPSKSEDDLKSGKVRPSAKSIIQYCLFLYEQK</sequence>
<organism evidence="3 4">
    <name type="scientific">Metabacillus halosaccharovorans</name>
    <dbReference type="NCBI Taxonomy" id="930124"/>
    <lineage>
        <taxon>Bacteria</taxon>
        <taxon>Bacillati</taxon>
        <taxon>Bacillota</taxon>
        <taxon>Bacilli</taxon>
        <taxon>Bacillales</taxon>
        <taxon>Bacillaceae</taxon>
        <taxon>Metabacillus</taxon>
    </lineage>
</organism>
<protein>
    <submittedName>
        <fullName evidence="3">YheC/YheD family protein</fullName>
    </submittedName>
</protein>
<evidence type="ECO:0000259" key="2">
    <source>
        <dbReference type="PROSITE" id="PS50975"/>
    </source>
</evidence>
<keyword evidence="4" id="KW-1185">Reference proteome</keyword>
<dbReference type="Gene3D" id="3.30.470.20">
    <property type="entry name" value="ATP-grasp fold, B domain"/>
    <property type="match status" value="1"/>
</dbReference>
<dbReference type="Proteomes" id="UP001526147">
    <property type="component" value="Unassembled WGS sequence"/>
</dbReference>
<reference evidence="3 4" key="1">
    <citation type="submission" date="2022-10" db="EMBL/GenBank/DDBJ databases">
        <title>Draft genome assembly of moderately radiation resistant bacterium Metabacillus halosaccharovorans.</title>
        <authorList>
            <person name="Pal S."/>
            <person name="Gopinathan A."/>
        </authorList>
    </citation>
    <scope>NUCLEOTIDE SEQUENCE [LARGE SCALE GENOMIC DNA]</scope>
    <source>
        <strain evidence="3 4">VITHBRA001</strain>
    </source>
</reference>
<dbReference type="PANTHER" id="PTHR21621:SF2">
    <property type="entry name" value="COENZYME GAMMA-F420-2:ALPHA-L-GLUTAMATE LIGASE"/>
    <property type="match status" value="1"/>
</dbReference>
<gene>
    <name evidence="3" type="ORF">OIH86_16290</name>
</gene>
<dbReference type="RefSeq" id="WP_264143620.1">
    <property type="nucleotide sequence ID" value="NZ_JAOYEY010000044.1"/>
</dbReference>